<sequence>MKFLIAISTITLLLVTYQANARDSKYMYPIKEAFESGQFQNRLDPNIKFYWGEQKPTQKIERSFGKYTSNKKTNAFNKSDREACEWVLLSALLSLEERAKREGGNAVINIASYYKKNTVVSETNYECHAGTFIAGVALNGEVVKLAE</sequence>
<reference evidence="2" key="1">
    <citation type="journal article" date="2014" name="Int. J. Syst. Evol. Microbiol.">
        <title>Complete genome sequence of Corynebacterium casei LMG S-19264T (=DSM 44701T), isolated from a smear-ripened cheese.</title>
        <authorList>
            <consortium name="US DOE Joint Genome Institute (JGI-PGF)"/>
            <person name="Walter F."/>
            <person name="Albersmeier A."/>
            <person name="Kalinowski J."/>
            <person name="Ruckert C."/>
        </authorList>
    </citation>
    <scope>NUCLEOTIDE SEQUENCE</scope>
    <source>
        <strain evidence="2">NBRC 110023</strain>
    </source>
</reference>
<gene>
    <name evidence="2" type="ORF">GCM10007852_16620</name>
</gene>
<dbReference type="Proteomes" id="UP001156601">
    <property type="component" value="Unassembled WGS sequence"/>
</dbReference>
<proteinExistence type="predicted"/>
<dbReference type="RefSeq" id="WP_284217036.1">
    <property type="nucleotide sequence ID" value="NZ_BSOT01000005.1"/>
</dbReference>
<dbReference type="EMBL" id="BSOT01000005">
    <property type="protein sequence ID" value="GLR70754.1"/>
    <property type="molecule type" value="Genomic_DNA"/>
</dbReference>
<evidence type="ECO:0000256" key="1">
    <source>
        <dbReference type="SAM" id="SignalP"/>
    </source>
</evidence>
<protein>
    <recommendedName>
        <fullName evidence="4">Excinuclease ATPase subunit</fullName>
    </recommendedName>
</protein>
<evidence type="ECO:0000313" key="3">
    <source>
        <dbReference type="Proteomes" id="UP001156601"/>
    </source>
</evidence>
<dbReference type="AlphaFoldDB" id="A0AA37SYE0"/>
<feature type="signal peptide" evidence="1">
    <location>
        <begin position="1"/>
        <end position="21"/>
    </location>
</feature>
<feature type="chain" id="PRO_5041219805" description="Excinuclease ATPase subunit" evidence="1">
    <location>
        <begin position="22"/>
        <end position="147"/>
    </location>
</feature>
<evidence type="ECO:0008006" key="4">
    <source>
        <dbReference type="Google" id="ProtNLM"/>
    </source>
</evidence>
<accession>A0AA37SYE0</accession>
<comment type="caution">
    <text evidence="2">The sequence shown here is derived from an EMBL/GenBank/DDBJ whole genome shotgun (WGS) entry which is preliminary data.</text>
</comment>
<name>A0AA37SYE0_9ALTE</name>
<organism evidence="2 3">
    <name type="scientific">Agaribacter marinus</name>
    <dbReference type="NCBI Taxonomy" id="1431249"/>
    <lineage>
        <taxon>Bacteria</taxon>
        <taxon>Pseudomonadati</taxon>
        <taxon>Pseudomonadota</taxon>
        <taxon>Gammaproteobacteria</taxon>
        <taxon>Alteromonadales</taxon>
        <taxon>Alteromonadaceae</taxon>
        <taxon>Agaribacter</taxon>
    </lineage>
</organism>
<reference evidence="2" key="2">
    <citation type="submission" date="2023-01" db="EMBL/GenBank/DDBJ databases">
        <title>Draft genome sequence of Agaribacter marinus strain NBRC 110023.</title>
        <authorList>
            <person name="Sun Q."/>
            <person name="Mori K."/>
        </authorList>
    </citation>
    <scope>NUCLEOTIDE SEQUENCE</scope>
    <source>
        <strain evidence="2">NBRC 110023</strain>
    </source>
</reference>
<evidence type="ECO:0000313" key="2">
    <source>
        <dbReference type="EMBL" id="GLR70754.1"/>
    </source>
</evidence>
<keyword evidence="3" id="KW-1185">Reference proteome</keyword>
<keyword evidence="1" id="KW-0732">Signal</keyword>